<evidence type="ECO:0000256" key="2">
    <source>
        <dbReference type="ARBA" id="ARBA00022448"/>
    </source>
</evidence>
<dbReference type="InterPro" id="IPR023996">
    <property type="entry name" value="TonB-dep_OMP_SusC/RagA"/>
</dbReference>
<reference evidence="14" key="1">
    <citation type="submission" date="2016-11" db="EMBL/GenBank/DDBJ databases">
        <authorList>
            <person name="Varghese N."/>
            <person name="Submissions S."/>
        </authorList>
    </citation>
    <scope>NUCLEOTIDE SEQUENCE [LARGE SCALE GENOMIC DNA]</scope>
    <source>
        <strain evidence="14">CGMCC 1.2749</strain>
    </source>
</reference>
<dbReference type="Gene3D" id="2.40.170.20">
    <property type="entry name" value="TonB-dependent receptor, beta-barrel domain"/>
    <property type="match status" value="1"/>
</dbReference>
<dbReference type="NCBIfam" id="TIGR04057">
    <property type="entry name" value="SusC_RagA_signa"/>
    <property type="match status" value="1"/>
</dbReference>
<dbReference type="InterPro" id="IPR012910">
    <property type="entry name" value="Plug_dom"/>
</dbReference>
<feature type="domain" description="TonB-dependent receptor plug" evidence="12">
    <location>
        <begin position="116"/>
        <end position="222"/>
    </location>
</feature>
<dbReference type="InterPro" id="IPR023997">
    <property type="entry name" value="TonB-dep_OMP_SusC/RagA_CS"/>
</dbReference>
<evidence type="ECO:0000256" key="4">
    <source>
        <dbReference type="ARBA" id="ARBA00022692"/>
    </source>
</evidence>
<keyword evidence="10" id="KW-0732">Signal</keyword>
<evidence type="ECO:0000259" key="11">
    <source>
        <dbReference type="Pfam" id="PF00593"/>
    </source>
</evidence>
<dbReference type="STRING" id="178356.SAMN05216269_10141"/>
<organism evidence="13 14">
    <name type="scientific">Flavobacterium xinjiangense</name>
    <dbReference type="NCBI Taxonomy" id="178356"/>
    <lineage>
        <taxon>Bacteria</taxon>
        <taxon>Pseudomonadati</taxon>
        <taxon>Bacteroidota</taxon>
        <taxon>Flavobacteriia</taxon>
        <taxon>Flavobacteriales</taxon>
        <taxon>Flavobacteriaceae</taxon>
        <taxon>Flavobacterium</taxon>
    </lineage>
</organism>
<dbReference type="Gene3D" id="2.170.130.10">
    <property type="entry name" value="TonB-dependent receptor, plug domain"/>
    <property type="match status" value="1"/>
</dbReference>
<keyword evidence="3 8" id="KW-1134">Transmembrane beta strand</keyword>
<dbReference type="EMBL" id="FRCL01000001">
    <property type="protein sequence ID" value="SHL76035.1"/>
    <property type="molecule type" value="Genomic_DNA"/>
</dbReference>
<dbReference type="PROSITE" id="PS52016">
    <property type="entry name" value="TONB_DEPENDENT_REC_3"/>
    <property type="match status" value="1"/>
</dbReference>
<dbReference type="SUPFAM" id="SSF56935">
    <property type="entry name" value="Porins"/>
    <property type="match status" value="1"/>
</dbReference>
<dbReference type="SUPFAM" id="SSF49464">
    <property type="entry name" value="Carboxypeptidase regulatory domain-like"/>
    <property type="match status" value="1"/>
</dbReference>
<keyword evidence="7 8" id="KW-0998">Cell outer membrane</keyword>
<dbReference type="GO" id="GO:0009279">
    <property type="term" value="C:cell outer membrane"/>
    <property type="evidence" value="ECO:0007669"/>
    <property type="project" value="UniProtKB-SubCell"/>
</dbReference>
<comment type="subcellular location">
    <subcellularLocation>
        <location evidence="1 8">Cell outer membrane</location>
        <topology evidence="1 8">Multi-pass membrane protein</topology>
    </subcellularLocation>
</comment>
<evidence type="ECO:0000256" key="8">
    <source>
        <dbReference type="PROSITE-ProRule" id="PRU01360"/>
    </source>
</evidence>
<dbReference type="InterPro" id="IPR037066">
    <property type="entry name" value="Plug_dom_sf"/>
</dbReference>
<dbReference type="InterPro" id="IPR039426">
    <property type="entry name" value="TonB-dep_rcpt-like"/>
</dbReference>
<dbReference type="NCBIfam" id="TIGR04056">
    <property type="entry name" value="OMP_RagA_SusC"/>
    <property type="match status" value="1"/>
</dbReference>
<evidence type="ECO:0000256" key="6">
    <source>
        <dbReference type="ARBA" id="ARBA00023136"/>
    </source>
</evidence>
<evidence type="ECO:0000256" key="1">
    <source>
        <dbReference type="ARBA" id="ARBA00004571"/>
    </source>
</evidence>
<dbReference type="InterPro" id="IPR008969">
    <property type="entry name" value="CarboxyPept-like_regulatory"/>
</dbReference>
<feature type="domain" description="TonB-dependent receptor-like beta-barrel" evidence="11">
    <location>
        <begin position="439"/>
        <end position="986"/>
    </location>
</feature>
<gene>
    <name evidence="13" type="ORF">SAMN05216269_10141</name>
</gene>
<protein>
    <submittedName>
        <fullName evidence="13">TonB-linked outer membrane protein, SusC/RagA family</fullName>
    </submittedName>
</protein>
<dbReference type="AlphaFoldDB" id="A0A1M7D9A0"/>
<evidence type="ECO:0000259" key="12">
    <source>
        <dbReference type="Pfam" id="PF07715"/>
    </source>
</evidence>
<evidence type="ECO:0000256" key="5">
    <source>
        <dbReference type="ARBA" id="ARBA00023077"/>
    </source>
</evidence>
<accession>A0A1M7D9A0</accession>
<dbReference type="InterPro" id="IPR000531">
    <property type="entry name" value="Beta-barrel_TonB"/>
</dbReference>
<dbReference type="InterPro" id="IPR036942">
    <property type="entry name" value="Beta-barrel_TonB_sf"/>
</dbReference>
<evidence type="ECO:0000256" key="3">
    <source>
        <dbReference type="ARBA" id="ARBA00022452"/>
    </source>
</evidence>
<keyword evidence="6 8" id="KW-0472">Membrane</keyword>
<proteinExistence type="inferred from homology"/>
<evidence type="ECO:0000313" key="14">
    <source>
        <dbReference type="Proteomes" id="UP000184092"/>
    </source>
</evidence>
<evidence type="ECO:0000256" key="10">
    <source>
        <dbReference type="SAM" id="SignalP"/>
    </source>
</evidence>
<comment type="similarity">
    <text evidence="8 9">Belongs to the TonB-dependent receptor family.</text>
</comment>
<dbReference type="Proteomes" id="UP000184092">
    <property type="component" value="Unassembled WGS sequence"/>
</dbReference>
<dbReference type="Pfam" id="PF13715">
    <property type="entry name" value="CarbopepD_reg_2"/>
    <property type="match status" value="1"/>
</dbReference>
<keyword evidence="2 8" id="KW-0813">Transport</keyword>
<evidence type="ECO:0000256" key="9">
    <source>
        <dbReference type="RuleBase" id="RU003357"/>
    </source>
</evidence>
<dbReference type="RefSeq" id="WP_073203539.1">
    <property type="nucleotide sequence ID" value="NZ_FRCL01000001.1"/>
</dbReference>
<sequence length="1022" mass="112727">MRLKFKWIFSLVLALSMQFMFAQEKTITGVVSDGNGTLPGANVLIKGTKSGVQTDLNGKYSIKANTGDVLVFSFVGMSQTTRVVGSNTTVSVKLQDEAKALEAVVIQGYRTVTKKTAVTAAATVNSKTIENRPNANVLNTIQGQLAGVNITASTGQPGAKSAIVIRGVGTVNGNTDPLYVIDGFPSNSDSFRSINPNDIASLDVLKDAAALSEYGSRGSNGVIVIRTRKGSYSEPKTTFRYSSSFGVNELQKPKYSYANAKQLLKIEQNYGAGLGSTLTDAQIAAYGVNTNWVDYFFNQGTSTSHNISIQNNNKSINSYTSASFYDQQGVLESTNLKRFTVRNNLNGKSDNEKFKYSINTAFGHSKNNEATNLGTGAINRNYVTGAYLGAPYVSPSQYQNSAQLFALYNADGTLLYTPLMLIDKLKKYENLTEETRIDVATELSYEFAKGFTGRVRTSGQLLSTRFHQAEFPGSFNALLFLQPGQLFGGFEDINQRREFLFNNLFQLEYNKTFGKHTFNLSAASEYNHSRLNVNNLRQRGLDPKTFVPNSGSGYIGDTSANDFYVPVIGSQQLRNDLIGYFTSFDYDFNRKYGVVASFRRDGSSRFVGANQFGNFWSVGGRWNLEEEGFMKSIDFINVLKLRGSIGTVGNQRIVDGTIYAGINPPAFTDIYSSSNNAYNNGTGYNIAFGYPDLKWETTEQYNVGLDFELYKGRIRGSFDHYNKKTVDLFLQEPIVPGVGFPGNASLPANVILKNSDATVTNKGFELSLGVDIVKNQDVTFTLRANGSVNDNKVDGIKANNGRILTGTEPVYITQNGGSIAEPFVYHYIGVNPVNGNLLFEDIDGNPTEAPKATDRKAFGKNNVPKYQGGFGFDFDYKGFFLSSTFTFAQDVWRFDNDLENLYDSDNIGTFNVTDDLANAWTATNTASNIPSLNAANSTADNSSDRFLRDASYVRLRNAQIGYRVPRAFLERTFLTDLSFTLQGENLFNITKWKGFDPESSRVNDLYQYPTAKQFTFGVDLKF</sequence>
<feature type="chain" id="PRO_5012432506" evidence="10">
    <location>
        <begin position="23"/>
        <end position="1022"/>
    </location>
</feature>
<name>A0A1M7D9A0_9FLAO</name>
<evidence type="ECO:0000256" key="7">
    <source>
        <dbReference type="ARBA" id="ARBA00023237"/>
    </source>
</evidence>
<keyword evidence="5 9" id="KW-0798">TonB box</keyword>
<dbReference type="OrthoDB" id="9768177at2"/>
<dbReference type="Pfam" id="PF00593">
    <property type="entry name" value="TonB_dep_Rec_b-barrel"/>
    <property type="match status" value="1"/>
</dbReference>
<dbReference type="Pfam" id="PF07715">
    <property type="entry name" value="Plug"/>
    <property type="match status" value="1"/>
</dbReference>
<evidence type="ECO:0000313" key="13">
    <source>
        <dbReference type="EMBL" id="SHL76035.1"/>
    </source>
</evidence>
<keyword evidence="14" id="KW-1185">Reference proteome</keyword>
<feature type="signal peptide" evidence="10">
    <location>
        <begin position="1"/>
        <end position="22"/>
    </location>
</feature>
<keyword evidence="4 8" id="KW-0812">Transmembrane</keyword>